<dbReference type="Proteomes" id="UP000241818">
    <property type="component" value="Unassembled WGS sequence"/>
</dbReference>
<dbReference type="InParanoid" id="A0A2T3AVV4"/>
<protein>
    <recommendedName>
        <fullName evidence="5">Ribosome biogenesis regulatory protein</fullName>
    </recommendedName>
</protein>
<feature type="compositionally biased region" description="Basic residues" evidence="6">
    <location>
        <begin position="185"/>
        <end position="195"/>
    </location>
</feature>
<feature type="region of interest" description="Disordered" evidence="6">
    <location>
        <begin position="154"/>
        <end position="195"/>
    </location>
</feature>
<comment type="similarity">
    <text evidence="2 5">Belongs to the RRS1 family.</text>
</comment>
<dbReference type="Pfam" id="PF04939">
    <property type="entry name" value="RRS1"/>
    <property type="match status" value="1"/>
</dbReference>
<evidence type="ECO:0000256" key="2">
    <source>
        <dbReference type="ARBA" id="ARBA00010077"/>
    </source>
</evidence>
<evidence type="ECO:0000313" key="7">
    <source>
        <dbReference type="EMBL" id="PSS12806.1"/>
    </source>
</evidence>
<dbReference type="STRING" id="857342.A0A2T3AVV4"/>
<evidence type="ECO:0000256" key="4">
    <source>
        <dbReference type="ARBA" id="ARBA00023242"/>
    </source>
</evidence>
<dbReference type="OrthoDB" id="28455at2759"/>
<feature type="compositionally biased region" description="Basic and acidic residues" evidence="6">
    <location>
        <begin position="154"/>
        <end position="184"/>
    </location>
</feature>
<keyword evidence="4 5" id="KW-0539">Nucleus</keyword>
<proteinExistence type="inferred from homology"/>
<evidence type="ECO:0000256" key="5">
    <source>
        <dbReference type="RuleBase" id="RU364132"/>
    </source>
</evidence>
<reference evidence="7 8" key="1">
    <citation type="journal article" date="2018" name="New Phytol.">
        <title>Comparative genomics and transcriptomics depict ericoid mycorrhizal fungi as versatile saprotrophs and plant mutualists.</title>
        <authorList>
            <person name="Martino E."/>
            <person name="Morin E."/>
            <person name="Grelet G.A."/>
            <person name="Kuo A."/>
            <person name="Kohler A."/>
            <person name="Daghino S."/>
            <person name="Barry K.W."/>
            <person name="Cichocki N."/>
            <person name="Clum A."/>
            <person name="Dockter R.B."/>
            <person name="Hainaut M."/>
            <person name="Kuo R.C."/>
            <person name="LaButti K."/>
            <person name="Lindahl B.D."/>
            <person name="Lindquist E.A."/>
            <person name="Lipzen A."/>
            <person name="Khouja H.R."/>
            <person name="Magnuson J."/>
            <person name="Murat C."/>
            <person name="Ohm R.A."/>
            <person name="Singer S.W."/>
            <person name="Spatafora J.W."/>
            <person name="Wang M."/>
            <person name="Veneault-Fourrey C."/>
            <person name="Henrissat B."/>
            <person name="Grigoriev I.V."/>
            <person name="Martin F.M."/>
            <person name="Perotto S."/>
        </authorList>
    </citation>
    <scope>NUCLEOTIDE SEQUENCE [LARGE SCALE GENOMIC DNA]</scope>
    <source>
        <strain evidence="7 8">ATCC 22711</strain>
    </source>
</reference>
<comment type="function">
    <text evidence="5">Involved in ribosomal large subunit assembly.</text>
</comment>
<accession>A0A2T3AVV4</accession>
<organism evidence="7 8">
    <name type="scientific">Amorphotheca resinae ATCC 22711</name>
    <dbReference type="NCBI Taxonomy" id="857342"/>
    <lineage>
        <taxon>Eukaryota</taxon>
        <taxon>Fungi</taxon>
        <taxon>Dikarya</taxon>
        <taxon>Ascomycota</taxon>
        <taxon>Pezizomycotina</taxon>
        <taxon>Leotiomycetes</taxon>
        <taxon>Helotiales</taxon>
        <taxon>Amorphothecaceae</taxon>
        <taxon>Amorphotheca</taxon>
    </lineage>
</organism>
<dbReference type="EMBL" id="KZ679014">
    <property type="protein sequence ID" value="PSS12806.1"/>
    <property type="molecule type" value="Genomic_DNA"/>
</dbReference>
<dbReference type="RefSeq" id="XP_024718797.1">
    <property type="nucleotide sequence ID" value="XM_024865874.1"/>
</dbReference>
<name>A0A2T3AVV4_AMORE</name>
<keyword evidence="3 5" id="KW-0690">Ribosome biogenesis</keyword>
<keyword evidence="8" id="KW-1185">Reference proteome</keyword>
<dbReference type="GO" id="GO:0042254">
    <property type="term" value="P:ribosome biogenesis"/>
    <property type="evidence" value="ECO:0007669"/>
    <property type="project" value="UniProtKB-KW"/>
</dbReference>
<sequence>MATTTEGSSRLPVQVQKPTPYTFDLGLLLAQDPNPLQLSTASQLEEDLAATARDGAQALINQLLSTCPITSTPSGVLLSLPAIESRIPREKPLPTPAAQTTWQKFAAKKGIKPKSAATRQNLQYNPDTGEWEKKWGYKGANKAKDDQWIVEVDEKKEVDGDGGRGAGRRERRERVKRNERLMRRNERRGRKGGGN</sequence>
<dbReference type="FunCoup" id="A0A2T3AVV4">
    <property type="interactions" value="535"/>
</dbReference>
<evidence type="ECO:0000256" key="3">
    <source>
        <dbReference type="ARBA" id="ARBA00022517"/>
    </source>
</evidence>
<evidence type="ECO:0000313" key="8">
    <source>
        <dbReference type="Proteomes" id="UP000241818"/>
    </source>
</evidence>
<dbReference type="GeneID" id="36573955"/>
<dbReference type="InterPro" id="IPR007023">
    <property type="entry name" value="Ribosom_reg"/>
</dbReference>
<evidence type="ECO:0000256" key="6">
    <source>
        <dbReference type="SAM" id="MobiDB-lite"/>
    </source>
</evidence>
<dbReference type="GO" id="GO:0005634">
    <property type="term" value="C:nucleus"/>
    <property type="evidence" value="ECO:0007669"/>
    <property type="project" value="UniProtKB-SubCell"/>
</dbReference>
<gene>
    <name evidence="7" type="ORF">M430DRAFT_29391</name>
</gene>
<comment type="subcellular location">
    <subcellularLocation>
        <location evidence="1 5">Nucleus</location>
    </subcellularLocation>
</comment>
<evidence type="ECO:0000256" key="1">
    <source>
        <dbReference type="ARBA" id="ARBA00004123"/>
    </source>
</evidence>
<dbReference type="AlphaFoldDB" id="A0A2T3AVV4"/>